<keyword evidence="5" id="KW-0548">Nucleotidyltransferase</keyword>
<dbReference type="InterPro" id="IPR029044">
    <property type="entry name" value="Nucleotide-diphossugar_trans"/>
</dbReference>
<dbReference type="RefSeq" id="XP_021283177.1">
    <property type="nucleotide sequence ID" value="XM_021427502.1"/>
</dbReference>
<evidence type="ECO:0000256" key="6">
    <source>
        <dbReference type="ARBA" id="ARBA00048128"/>
    </source>
</evidence>
<dbReference type="Gene3D" id="3.40.50.10490">
    <property type="entry name" value="Glucose-6-phosphate isomerase like protein, domain 1"/>
    <property type="match status" value="1"/>
</dbReference>
<dbReference type="CDD" id="cd01425">
    <property type="entry name" value="RPS2"/>
    <property type="match status" value="1"/>
</dbReference>
<dbReference type="Pfam" id="PF01704">
    <property type="entry name" value="UDPGP"/>
    <property type="match status" value="3"/>
</dbReference>
<dbReference type="InterPro" id="IPR023591">
    <property type="entry name" value="Ribosomal_uS2_flav_dom_sf"/>
</dbReference>
<dbReference type="EC" id="2.7.7.9" evidence="3"/>
<reference evidence="9" key="1">
    <citation type="submission" date="2025-08" db="UniProtKB">
        <authorList>
            <consortium name="RefSeq"/>
        </authorList>
    </citation>
    <scope>IDENTIFICATION</scope>
    <source>
        <tissue evidence="9">Leaf</tissue>
    </source>
</reference>
<evidence type="ECO:0000256" key="5">
    <source>
        <dbReference type="ARBA" id="ARBA00022695"/>
    </source>
</evidence>
<evidence type="ECO:0000313" key="9">
    <source>
        <dbReference type="RefSeq" id="XP_021283177.1"/>
    </source>
</evidence>
<dbReference type="AlphaFoldDB" id="A0A6J1A7Q4"/>
<keyword evidence="8" id="KW-1185">Reference proteome</keyword>
<comment type="catalytic activity">
    <reaction evidence="6">
        <text>alpha-D-glucose 1-phosphate + UTP + H(+) = UDP-alpha-D-glucose + diphosphate</text>
        <dbReference type="Rhea" id="RHEA:19889"/>
        <dbReference type="ChEBI" id="CHEBI:15378"/>
        <dbReference type="ChEBI" id="CHEBI:33019"/>
        <dbReference type="ChEBI" id="CHEBI:46398"/>
        <dbReference type="ChEBI" id="CHEBI:58601"/>
        <dbReference type="ChEBI" id="CHEBI:58885"/>
        <dbReference type="EC" id="2.7.7.9"/>
    </reaction>
</comment>
<evidence type="ECO:0000256" key="3">
    <source>
        <dbReference type="ARBA" id="ARBA00012415"/>
    </source>
</evidence>
<dbReference type="OrthoDB" id="932129at2759"/>
<evidence type="ECO:0000256" key="2">
    <source>
        <dbReference type="ARBA" id="ARBA00010401"/>
    </source>
</evidence>
<dbReference type="GeneID" id="110415784"/>
<comment type="similarity">
    <text evidence="2">Belongs to the UDPGP type 1 family.</text>
</comment>
<dbReference type="FunFam" id="2.160.10.10:FF:000001">
    <property type="entry name" value="UTP--glucose-1-phosphate uridylyltransferase"/>
    <property type="match status" value="1"/>
</dbReference>
<dbReference type="GO" id="GO:0006011">
    <property type="term" value="P:UDP-alpha-D-glucose metabolic process"/>
    <property type="evidence" value="ECO:0007669"/>
    <property type="project" value="InterPro"/>
</dbReference>
<name>A0A6J1A7Q4_9ROSI</name>
<dbReference type="InterPro" id="IPR002618">
    <property type="entry name" value="UDPGP_fam"/>
</dbReference>
<dbReference type="GO" id="GO:0005840">
    <property type="term" value="C:ribosome"/>
    <property type="evidence" value="ECO:0007669"/>
    <property type="project" value="InterPro"/>
</dbReference>
<dbReference type="GO" id="GO:0003983">
    <property type="term" value="F:UTP:glucose-1-phosphate uridylyltransferase activity"/>
    <property type="evidence" value="ECO:0007669"/>
    <property type="project" value="UniProtKB-EC"/>
</dbReference>
<dbReference type="Gene3D" id="2.160.10.10">
    <property type="entry name" value="Hexapeptide repeat proteins"/>
    <property type="match status" value="1"/>
</dbReference>
<dbReference type="GO" id="GO:0003735">
    <property type="term" value="F:structural constituent of ribosome"/>
    <property type="evidence" value="ECO:0007669"/>
    <property type="project" value="InterPro"/>
</dbReference>
<dbReference type="SUPFAM" id="SSF53448">
    <property type="entry name" value="Nucleotide-diphospho-sugar transferases"/>
    <property type="match status" value="1"/>
</dbReference>
<evidence type="ECO:0000313" key="8">
    <source>
        <dbReference type="Proteomes" id="UP000504621"/>
    </source>
</evidence>
<gene>
    <name evidence="9" type="primary">LOC110415784</name>
</gene>
<dbReference type="PRINTS" id="PR00395">
    <property type="entry name" value="RIBOSOMALS2"/>
</dbReference>
<protein>
    <recommendedName>
        <fullName evidence="3">UTP--glucose-1-phosphate uridylyltransferase</fullName>
        <ecNumber evidence="3">2.7.7.9</ecNumber>
    </recommendedName>
</protein>
<evidence type="ECO:0000256" key="7">
    <source>
        <dbReference type="SAM" id="MobiDB-lite"/>
    </source>
</evidence>
<comment type="similarity">
    <text evidence="1">Belongs to the universal ribosomal protein uS2 family.</text>
</comment>
<dbReference type="Pfam" id="PF00318">
    <property type="entry name" value="Ribosomal_S2"/>
    <property type="match status" value="2"/>
</dbReference>
<proteinExistence type="inferred from homology"/>
<organism evidence="8 9">
    <name type="scientific">Herrania umbratica</name>
    <dbReference type="NCBI Taxonomy" id="108875"/>
    <lineage>
        <taxon>Eukaryota</taxon>
        <taxon>Viridiplantae</taxon>
        <taxon>Streptophyta</taxon>
        <taxon>Embryophyta</taxon>
        <taxon>Tracheophyta</taxon>
        <taxon>Spermatophyta</taxon>
        <taxon>Magnoliopsida</taxon>
        <taxon>eudicotyledons</taxon>
        <taxon>Gunneridae</taxon>
        <taxon>Pentapetalae</taxon>
        <taxon>rosids</taxon>
        <taxon>malvids</taxon>
        <taxon>Malvales</taxon>
        <taxon>Malvaceae</taxon>
        <taxon>Byttnerioideae</taxon>
        <taxon>Herrania</taxon>
    </lineage>
</organism>
<accession>A0A6J1A7Q4</accession>
<dbReference type="SUPFAM" id="SSF52313">
    <property type="entry name" value="Ribosomal protein S2"/>
    <property type="match status" value="1"/>
</dbReference>
<dbReference type="InterPro" id="IPR001865">
    <property type="entry name" value="Ribosomal_uS2"/>
</dbReference>
<evidence type="ECO:0000256" key="4">
    <source>
        <dbReference type="ARBA" id="ARBA00022679"/>
    </source>
</evidence>
<feature type="region of interest" description="Disordered" evidence="7">
    <location>
        <begin position="205"/>
        <end position="226"/>
    </location>
</feature>
<evidence type="ECO:0000256" key="1">
    <source>
        <dbReference type="ARBA" id="ARBA00006242"/>
    </source>
</evidence>
<dbReference type="Gene3D" id="3.90.550.10">
    <property type="entry name" value="Spore Coat Polysaccharide Biosynthesis Protein SpsA, Chain A"/>
    <property type="match status" value="1"/>
</dbReference>
<keyword evidence="4" id="KW-0808">Transferase</keyword>
<dbReference type="GO" id="GO:0006412">
    <property type="term" value="P:translation"/>
    <property type="evidence" value="ECO:0007669"/>
    <property type="project" value="InterPro"/>
</dbReference>
<dbReference type="PANTHER" id="PTHR43511">
    <property type="match status" value="1"/>
</dbReference>
<sequence>MTIHSVVIQKLLTTNSHISRQTVTHHFKQFTYGIRNNQAILDSDKTLICLRNALNFITCLSRDPSSSFLFINTNPLFQTIIDEMTLKVTTFNPERVSNLWKMRGFLTNSFSPKKFRSRNKKLVFGPTRLPDCVVVFDTERKSSILSEAERLGIPIVGLVDSSMPWEFYKKVTYPIPANDSVQFVYLVCNMITKCLMLEKKRKEGEKRIGRKATSREEVKQIEESTSESKVESANEVLVIPYDSLAPLSGDIADMKQLLDKLVVVKFNGALGKNMGFNGPKSLIEVKNGSTSLDLTVNQIQSLNSKYGCNVPLLLINSRTTHDDVLKVLEKYSSSKIDIHSFRQGDHIQQELSFSGGGEDEWYVHFFSQLVLLIFYTQRYSSDHGAQFLSLMSSGTLDVLLSQGKEYALVVNPDNTAAVVDPKILNHLAQNSVEYCMEVTRTTSGGLMNFMASSLQGKFKLEDFTSNPAKHSVKKFKFIDTRNLWVDLKAIKRLVDTNALKLGDLSTLKLFEKAIGIMIPQSRFLPLNSTSDLLLLQSDLYSFTEGVLIRNDARTTPTNPSIDLGPEFEKVSDFQSRFKTIPSIIRLDSLEVTGDVWFGADITLKGRVRIAADPGVKLEIPDGVVLKNEEINEPRDI</sequence>
<dbReference type="InterPro" id="IPR016267">
    <property type="entry name" value="UDPGP_trans"/>
</dbReference>
<dbReference type="Proteomes" id="UP000504621">
    <property type="component" value="Unplaced"/>
</dbReference>